<accession>A0AAP0I248</accession>
<evidence type="ECO:0000313" key="2">
    <source>
        <dbReference type="Proteomes" id="UP001419268"/>
    </source>
</evidence>
<keyword evidence="2" id="KW-1185">Reference proteome</keyword>
<evidence type="ECO:0000313" key="1">
    <source>
        <dbReference type="EMBL" id="KAK9105556.1"/>
    </source>
</evidence>
<gene>
    <name evidence="1" type="ORF">Scep_022400</name>
</gene>
<reference evidence="1 2" key="1">
    <citation type="submission" date="2024-01" db="EMBL/GenBank/DDBJ databases">
        <title>Genome assemblies of Stephania.</title>
        <authorList>
            <person name="Yang L."/>
        </authorList>
    </citation>
    <scope>NUCLEOTIDE SEQUENCE [LARGE SCALE GENOMIC DNA]</scope>
    <source>
        <strain evidence="1">JXDWG</strain>
        <tissue evidence="1">Leaf</tissue>
    </source>
</reference>
<proteinExistence type="predicted"/>
<organism evidence="1 2">
    <name type="scientific">Stephania cephalantha</name>
    <dbReference type="NCBI Taxonomy" id="152367"/>
    <lineage>
        <taxon>Eukaryota</taxon>
        <taxon>Viridiplantae</taxon>
        <taxon>Streptophyta</taxon>
        <taxon>Embryophyta</taxon>
        <taxon>Tracheophyta</taxon>
        <taxon>Spermatophyta</taxon>
        <taxon>Magnoliopsida</taxon>
        <taxon>Ranunculales</taxon>
        <taxon>Menispermaceae</taxon>
        <taxon>Menispermoideae</taxon>
        <taxon>Cissampelideae</taxon>
        <taxon>Stephania</taxon>
    </lineage>
</organism>
<name>A0AAP0I248_9MAGN</name>
<dbReference type="Proteomes" id="UP001419268">
    <property type="component" value="Unassembled WGS sequence"/>
</dbReference>
<protein>
    <submittedName>
        <fullName evidence="1">Uncharacterized protein</fullName>
    </submittedName>
</protein>
<sequence>MHEKLDLLLKQTSCDINGNGSRTTKEKTTSNEEVDPKKMFLTKLRKLKVKITLLT</sequence>
<dbReference type="EMBL" id="JBBNAG010000009">
    <property type="protein sequence ID" value="KAK9105556.1"/>
    <property type="molecule type" value="Genomic_DNA"/>
</dbReference>
<dbReference type="AlphaFoldDB" id="A0AAP0I248"/>
<comment type="caution">
    <text evidence="1">The sequence shown here is derived from an EMBL/GenBank/DDBJ whole genome shotgun (WGS) entry which is preliminary data.</text>
</comment>